<evidence type="ECO:0000313" key="3">
    <source>
        <dbReference type="EMBL" id="QJA83537.1"/>
    </source>
</evidence>
<name>A0A6H2A282_9ZZZZ</name>
<evidence type="ECO:0000313" key="1">
    <source>
        <dbReference type="EMBL" id="QJA43177.1"/>
    </source>
</evidence>
<evidence type="ECO:0000313" key="2">
    <source>
        <dbReference type="EMBL" id="QJA53822.1"/>
    </source>
</evidence>
<dbReference type="AlphaFoldDB" id="A0A6H2A282"/>
<proteinExistence type="predicted"/>
<dbReference type="EMBL" id="MT145155">
    <property type="protein sequence ID" value="QJI04178.1"/>
    <property type="molecule type" value="Genomic_DNA"/>
</dbReference>
<gene>
    <name evidence="3" type="ORF">MM415A00275_0042</name>
    <name evidence="1" type="ORF">MM415B00324_0007</name>
    <name evidence="2" type="ORF">TM448A04054_0006</name>
    <name evidence="4" type="ORF">TM448B06464_0011</name>
</gene>
<reference evidence="2" key="1">
    <citation type="submission" date="2020-03" db="EMBL/GenBank/DDBJ databases">
        <title>The deep terrestrial virosphere.</title>
        <authorList>
            <person name="Holmfeldt K."/>
            <person name="Nilsson E."/>
            <person name="Simone D."/>
            <person name="Lopez-Fernandez M."/>
            <person name="Wu X."/>
            <person name="de Brujin I."/>
            <person name="Lundin D."/>
            <person name="Andersson A."/>
            <person name="Bertilsson S."/>
            <person name="Dopson M."/>
        </authorList>
    </citation>
    <scope>NUCLEOTIDE SEQUENCE</scope>
    <source>
        <strain evidence="3">MM415A00275</strain>
        <strain evidence="1">MM415B00324</strain>
        <strain evidence="2">TM448A04054</strain>
        <strain evidence="4">TM448B06464</strain>
    </source>
</reference>
<dbReference type="EMBL" id="MT141562">
    <property type="protein sequence ID" value="QJA43177.1"/>
    <property type="molecule type" value="Genomic_DNA"/>
</dbReference>
<sequence length="69" mass="7674">MKTTKKDKKEVLGTTIKNCTFNGPKIEWNEDASEAVLDVAEGLMNLTRLFMAQNIKVECLVKIGGKDES</sequence>
<dbReference type="EMBL" id="MT142512">
    <property type="protein sequence ID" value="QJA83537.1"/>
    <property type="molecule type" value="Genomic_DNA"/>
</dbReference>
<organism evidence="2">
    <name type="scientific">viral metagenome</name>
    <dbReference type="NCBI Taxonomy" id="1070528"/>
    <lineage>
        <taxon>unclassified sequences</taxon>
        <taxon>metagenomes</taxon>
        <taxon>organismal metagenomes</taxon>
    </lineage>
</organism>
<accession>A0A6H2A282</accession>
<protein>
    <submittedName>
        <fullName evidence="2">Uncharacterized protein</fullName>
    </submittedName>
</protein>
<dbReference type="EMBL" id="MT144454">
    <property type="protein sequence ID" value="QJA53822.1"/>
    <property type="molecule type" value="Genomic_DNA"/>
</dbReference>
<evidence type="ECO:0000313" key="4">
    <source>
        <dbReference type="EMBL" id="QJI04178.1"/>
    </source>
</evidence>